<evidence type="ECO:0000256" key="1">
    <source>
        <dbReference type="ARBA" id="ARBA00006484"/>
    </source>
</evidence>
<dbReference type="STRING" id="573321.SAMN04488505_10931"/>
<dbReference type="PRINTS" id="PR00080">
    <property type="entry name" value="SDRFAMILY"/>
</dbReference>
<keyword evidence="3" id="KW-0560">Oxidoreductase</keyword>
<evidence type="ECO:0000313" key="6">
    <source>
        <dbReference type="Proteomes" id="UP000198984"/>
    </source>
</evidence>
<reference evidence="5 6" key="1">
    <citation type="submission" date="2016-10" db="EMBL/GenBank/DDBJ databases">
        <authorList>
            <person name="de Groot N.N."/>
        </authorList>
    </citation>
    <scope>NUCLEOTIDE SEQUENCE [LARGE SCALE GENOMIC DNA]</scope>
    <source>
        <strain evidence="5 6">DSM 21039</strain>
    </source>
</reference>
<dbReference type="EMBL" id="FOBB01000009">
    <property type="protein sequence ID" value="SEN22927.1"/>
    <property type="molecule type" value="Genomic_DNA"/>
</dbReference>
<evidence type="ECO:0000313" key="5">
    <source>
        <dbReference type="EMBL" id="SEN22927.1"/>
    </source>
</evidence>
<gene>
    <name evidence="5" type="ORF">SAMN04488505_10931</name>
</gene>
<evidence type="ECO:0000256" key="2">
    <source>
        <dbReference type="ARBA" id="ARBA00022857"/>
    </source>
</evidence>
<evidence type="ECO:0000256" key="4">
    <source>
        <dbReference type="RuleBase" id="RU000363"/>
    </source>
</evidence>
<accession>A0A1H8EVK4</accession>
<proteinExistence type="inferred from homology"/>
<comment type="similarity">
    <text evidence="1 4">Belongs to the short-chain dehydrogenases/reductases (SDR) family.</text>
</comment>
<dbReference type="SUPFAM" id="SSF51735">
    <property type="entry name" value="NAD(P)-binding Rossmann-fold domains"/>
    <property type="match status" value="1"/>
</dbReference>
<name>A0A1H8EVK4_9BACT</name>
<evidence type="ECO:0000256" key="3">
    <source>
        <dbReference type="ARBA" id="ARBA00023002"/>
    </source>
</evidence>
<dbReference type="InterPro" id="IPR036291">
    <property type="entry name" value="NAD(P)-bd_dom_sf"/>
</dbReference>
<dbReference type="PANTHER" id="PTHR43490">
    <property type="entry name" value="(+)-NEOMENTHOL DEHYDROGENASE"/>
    <property type="match status" value="1"/>
</dbReference>
<dbReference type="GO" id="GO:0016616">
    <property type="term" value="F:oxidoreductase activity, acting on the CH-OH group of donors, NAD or NADP as acceptor"/>
    <property type="evidence" value="ECO:0007669"/>
    <property type="project" value="InterPro"/>
</dbReference>
<dbReference type="RefSeq" id="WP_089919074.1">
    <property type="nucleotide sequence ID" value="NZ_FOBB01000009.1"/>
</dbReference>
<dbReference type="InterPro" id="IPR002347">
    <property type="entry name" value="SDR_fam"/>
</dbReference>
<dbReference type="Pfam" id="PF00106">
    <property type="entry name" value="adh_short"/>
    <property type="match status" value="1"/>
</dbReference>
<dbReference type="OrthoDB" id="5786478at2"/>
<organism evidence="5 6">
    <name type="scientific">Chitinophaga rupis</name>
    <dbReference type="NCBI Taxonomy" id="573321"/>
    <lineage>
        <taxon>Bacteria</taxon>
        <taxon>Pseudomonadati</taxon>
        <taxon>Bacteroidota</taxon>
        <taxon>Chitinophagia</taxon>
        <taxon>Chitinophagales</taxon>
        <taxon>Chitinophagaceae</taxon>
        <taxon>Chitinophaga</taxon>
    </lineage>
</organism>
<keyword evidence="6" id="KW-1185">Reference proteome</keyword>
<dbReference type="PRINTS" id="PR00081">
    <property type="entry name" value="GDHRDH"/>
</dbReference>
<keyword evidence="2" id="KW-0521">NADP</keyword>
<dbReference type="Gene3D" id="3.40.50.720">
    <property type="entry name" value="NAD(P)-binding Rossmann-like Domain"/>
    <property type="match status" value="1"/>
</dbReference>
<dbReference type="InterPro" id="IPR045313">
    <property type="entry name" value="CBR1-like"/>
</dbReference>
<dbReference type="CDD" id="cd05324">
    <property type="entry name" value="carb_red_PTCR-like_SDR_c"/>
    <property type="match status" value="1"/>
</dbReference>
<dbReference type="PANTHER" id="PTHR43490:SF99">
    <property type="entry name" value="SHORT-CHAIN DEHYDROGENASE_REDUCTASE"/>
    <property type="match status" value="1"/>
</dbReference>
<protein>
    <submittedName>
        <fullName evidence="5">Short-chain dehydrogenase</fullName>
    </submittedName>
</protein>
<dbReference type="Proteomes" id="UP000198984">
    <property type="component" value="Unassembled WGS sequence"/>
</dbReference>
<sequence length="240" mass="25459">MKKALITGANKGIGFETAKYLLQQGHYVYLGCRNPALGAAAVAQLQTAGLTACECITLDVTDAASVEQAVIALKDKTTVLDVLINNAGILGQMPAPEGEAGIINAQQVFNTNYFGVIRVTSALLPLLQQAAQPRIVNVSSETASLTLHQQPAWEYYGFKDAAYVPSKTALNFYTIALAFQLKDTAFKVNSVCPGFTATDLNNHTGVNKASDSAKIIAHYAMLEADGPSGQFFNAAGSIPW</sequence>
<dbReference type="AlphaFoldDB" id="A0A1H8EVK4"/>